<dbReference type="Pfam" id="PF02230">
    <property type="entry name" value="Abhydrolase_2"/>
    <property type="match status" value="1"/>
</dbReference>
<evidence type="ECO:0000256" key="2">
    <source>
        <dbReference type="ARBA" id="ARBA00022525"/>
    </source>
</evidence>
<dbReference type="PANTHER" id="PTHR38050">
    <property type="match status" value="1"/>
</dbReference>
<dbReference type="InterPro" id="IPR003140">
    <property type="entry name" value="PLipase/COase/thioEstase"/>
</dbReference>
<dbReference type="AlphaFoldDB" id="A0A1I0QAS5"/>
<proteinExistence type="predicted"/>
<dbReference type="OrthoDB" id="9805640at2"/>
<dbReference type="RefSeq" id="WP_089992866.1">
    <property type="nucleotide sequence ID" value="NZ_FOIZ01000001.1"/>
</dbReference>
<evidence type="ECO:0000256" key="8">
    <source>
        <dbReference type="SAM" id="SignalP"/>
    </source>
</evidence>
<reference evidence="10 11" key="1">
    <citation type="submission" date="2016-10" db="EMBL/GenBank/DDBJ databases">
        <authorList>
            <person name="de Groot N.N."/>
        </authorList>
    </citation>
    <scope>NUCLEOTIDE SEQUENCE [LARGE SCALE GENOMIC DNA]</scope>
    <source>
        <strain evidence="10 11">DSM 17925</strain>
    </source>
</reference>
<evidence type="ECO:0000256" key="3">
    <source>
        <dbReference type="ARBA" id="ARBA00022651"/>
    </source>
</evidence>
<organism evidence="10 11">
    <name type="scientific">Cognatiyoonia koreensis</name>
    <dbReference type="NCBI Taxonomy" id="364200"/>
    <lineage>
        <taxon>Bacteria</taxon>
        <taxon>Pseudomonadati</taxon>
        <taxon>Pseudomonadota</taxon>
        <taxon>Alphaproteobacteria</taxon>
        <taxon>Rhodobacterales</taxon>
        <taxon>Paracoccaceae</taxon>
        <taxon>Cognatiyoonia</taxon>
    </lineage>
</organism>
<dbReference type="GO" id="GO:0005576">
    <property type="term" value="C:extracellular region"/>
    <property type="evidence" value="ECO:0007669"/>
    <property type="project" value="UniProtKB-SubCell"/>
</dbReference>
<evidence type="ECO:0000256" key="1">
    <source>
        <dbReference type="ARBA" id="ARBA00004613"/>
    </source>
</evidence>
<evidence type="ECO:0000256" key="4">
    <source>
        <dbReference type="ARBA" id="ARBA00022729"/>
    </source>
</evidence>
<dbReference type="InterPro" id="IPR043595">
    <property type="entry name" value="FaeB/C/D"/>
</dbReference>
<dbReference type="PANTHER" id="PTHR38050:SF2">
    <property type="entry name" value="FERULOYL ESTERASE C-RELATED"/>
    <property type="match status" value="1"/>
</dbReference>
<keyword evidence="7" id="KW-0624">Polysaccharide degradation</keyword>
<feature type="domain" description="Phospholipase/carboxylesterase/thioesterase" evidence="9">
    <location>
        <begin position="110"/>
        <end position="185"/>
    </location>
</feature>
<evidence type="ECO:0000256" key="7">
    <source>
        <dbReference type="ARBA" id="ARBA00023326"/>
    </source>
</evidence>
<evidence type="ECO:0000256" key="5">
    <source>
        <dbReference type="ARBA" id="ARBA00022801"/>
    </source>
</evidence>
<keyword evidence="11" id="KW-1185">Reference proteome</keyword>
<keyword evidence="2" id="KW-0964">Secreted</keyword>
<keyword evidence="5" id="KW-0378">Hydrolase</keyword>
<dbReference type="Proteomes" id="UP000199167">
    <property type="component" value="Unassembled WGS sequence"/>
</dbReference>
<feature type="signal peptide" evidence="8">
    <location>
        <begin position="1"/>
        <end position="18"/>
    </location>
</feature>
<keyword evidence="6" id="KW-0119">Carbohydrate metabolism</keyword>
<evidence type="ECO:0000313" key="10">
    <source>
        <dbReference type="EMBL" id="SEW23682.1"/>
    </source>
</evidence>
<sequence>MMRWLLLSLSLLAGPVAACSDQTDCVVGDRIYRISGVDKAANGALVFAHGYRGSAAGVMRNGALRRLADEMGVALVGLEGVNGSWQLPGRPRNRNATGEVEFDYVTDVLADVETRFGLNRDRTVATGFSAGGMLVWNLACYRSDLFAGYIPMSGTFWDPVPQTCAGPVANVVHIHGTSDKTVPLSGRAIGDGRQGDVMAALEMYRDFGQFGPATADEVDGVLCEMSANDEGKTLSYCRFEGGHSFRLKDLRVGWDMLLGARE</sequence>
<accession>A0A1I0QAS5</accession>
<comment type="subcellular location">
    <subcellularLocation>
        <location evidence="1">Secreted</location>
    </subcellularLocation>
</comment>
<dbReference type="GO" id="GO:0045493">
    <property type="term" value="P:xylan catabolic process"/>
    <property type="evidence" value="ECO:0007669"/>
    <property type="project" value="UniProtKB-KW"/>
</dbReference>
<evidence type="ECO:0000313" key="11">
    <source>
        <dbReference type="Proteomes" id="UP000199167"/>
    </source>
</evidence>
<dbReference type="InterPro" id="IPR029058">
    <property type="entry name" value="AB_hydrolase_fold"/>
</dbReference>
<dbReference type="STRING" id="364200.SAMN04488515_1765"/>
<dbReference type="Gene3D" id="3.40.50.1820">
    <property type="entry name" value="alpha/beta hydrolase"/>
    <property type="match status" value="1"/>
</dbReference>
<dbReference type="EMBL" id="FOIZ01000001">
    <property type="protein sequence ID" value="SEW23682.1"/>
    <property type="molecule type" value="Genomic_DNA"/>
</dbReference>
<name>A0A1I0QAS5_9RHOB</name>
<dbReference type="SUPFAM" id="SSF53474">
    <property type="entry name" value="alpha/beta-Hydrolases"/>
    <property type="match status" value="1"/>
</dbReference>
<protein>
    <submittedName>
        <fullName evidence="10">Polyhydroxybutyrate depolymerase</fullName>
    </submittedName>
</protein>
<feature type="chain" id="PRO_5011565998" evidence="8">
    <location>
        <begin position="19"/>
        <end position="262"/>
    </location>
</feature>
<keyword evidence="3" id="KW-0858">Xylan degradation</keyword>
<keyword evidence="4 8" id="KW-0732">Signal</keyword>
<dbReference type="GO" id="GO:0030600">
    <property type="term" value="F:feruloyl esterase activity"/>
    <property type="evidence" value="ECO:0007669"/>
    <property type="project" value="InterPro"/>
</dbReference>
<evidence type="ECO:0000256" key="6">
    <source>
        <dbReference type="ARBA" id="ARBA00023277"/>
    </source>
</evidence>
<evidence type="ECO:0000259" key="9">
    <source>
        <dbReference type="Pfam" id="PF02230"/>
    </source>
</evidence>
<gene>
    <name evidence="10" type="ORF">SAMN04488515_1765</name>
</gene>